<dbReference type="RefSeq" id="WP_171090936.1">
    <property type="nucleotide sequence ID" value="NZ_CP053069.1"/>
</dbReference>
<protein>
    <recommendedName>
        <fullName evidence="5">Tripartite-type tricarboxylate transporter receptor subunit TctC</fullName>
    </recommendedName>
</protein>
<dbReference type="Gene3D" id="3.40.190.10">
    <property type="entry name" value="Periplasmic binding protein-like II"/>
    <property type="match status" value="1"/>
</dbReference>
<keyword evidence="4" id="KW-1185">Reference proteome</keyword>
<proteinExistence type="inferred from homology"/>
<dbReference type="InterPro" id="IPR042100">
    <property type="entry name" value="Bug_dom1"/>
</dbReference>
<feature type="signal peptide" evidence="2">
    <location>
        <begin position="1"/>
        <end position="25"/>
    </location>
</feature>
<dbReference type="KEGG" id="uru:DSM104443_01490"/>
<dbReference type="PIRSF" id="PIRSF017082">
    <property type="entry name" value="YflP"/>
    <property type="match status" value="1"/>
</dbReference>
<dbReference type="EMBL" id="CP053069">
    <property type="protein sequence ID" value="QJR10431.1"/>
    <property type="molecule type" value="Genomic_DNA"/>
</dbReference>
<evidence type="ECO:0000256" key="1">
    <source>
        <dbReference type="ARBA" id="ARBA00006987"/>
    </source>
</evidence>
<name>A0A6M4GT50_9PROT</name>
<dbReference type="PANTHER" id="PTHR42928:SF5">
    <property type="entry name" value="BLR1237 PROTEIN"/>
    <property type="match status" value="1"/>
</dbReference>
<comment type="similarity">
    <text evidence="1">Belongs to the UPF0065 (bug) family.</text>
</comment>
<dbReference type="CDD" id="cd07012">
    <property type="entry name" value="PBP2_Bug_TTT"/>
    <property type="match status" value="1"/>
</dbReference>
<evidence type="ECO:0000313" key="3">
    <source>
        <dbReference type="EMBL" id="QJR10431.1"/>
    </source>
</evidence>
<dbReference type="Gene3D" id="3.40.190.150">
    <property type="entry name" value="Bordetella uptake gene, domain 1"/>
    <property type="match status" value="1"/>
</dbReference>
<sequence length="320" mass="34827">MPASVLRIALAAFAVLAGAGLPAAAQDFPTKPITLVCPWPAGGSTDTHLRQFAKIAAKYLGQPIIVENKPGFGGMLGPSQMAANAKPDGYTLSQLPFGAYRLPHMQKVDWDPIKDFTYIIGLTGYTFGVVVKKDSPFQTFNDFLAYAKANPGKLSYSSTGNGTSPHLLVEEVAYKSNVQLLHIPYKGNADSTQALMGGHVMAQSDASGWARFVESGDFRLLVTFGEQRAKWNAPTAKELGIDVTSISPYGIVGPKGMDPKIVKILHDAFKKTLDDPEHLAVLKQFDQVYWYKNSEDYAKWASEMLVAERATIERLGLQAK</sequence>
<accession>A0A6M4GT50</accession>
<evidence type="ECO:0000313" key="4">
    <source>
        <dbReference type="Proteomes" id="UP000501534"/>
    </source>
</evidence>
<feature type="chain" id="PRO_5027011000" description="Tripartite-type tricarboxylate transporter receptor subunit TctC" evidence="2">
    <location>
        <begin position="26"/>
        <end position="320"/>
    </location>
</feature>
<dbReference type="Proteomes" id="UP000501534">
    <property type="component" value="Chromosome"/>
</dbReference>
<gene>
    <name evidence="3" type="ORF">DSM104443_01490</name>
</gene>
<reference evidence="3 4" key="1">
    <citation type="submission" date="2020-04" db="EMBL/GenBank/DDBJ databases">
        <title>Usitatibacter rugosus gen. nov., sp. nov. and Usitatibacter palustris sp. nov., novel members of Usitatibacteraceae fam. nov. within the order Nitrosomonadales isolated from soil.</title>
        <authorList>
            <person name="Huber K.J."/>
            <person name="Neumann-Schaal M."/>
            <person name="Geppert A."/>
            <person name="Luckner M."/>
            <person name="Wanner G."/>
            <person name="Overmann J."/>
        </authorList>
    </citation>
    <scope>NUCLEOTIDE SEQUENCE [LARGE SCALE GENOMIC DNA]</scope>
    <source>
        <strain evidence="3 4">0125_3</strain>
    </source>
</reference>
<dbReference type="SUPFAM" id="SSF53850">
    <property type="entry name" value="Periplasmic binding protein-like II"/>
    <property type="match status" value="1"/>
</dbReference>
<dbReference type="PANTHER" id="PTHR42928">
    <property type="entry name" value="TRICARBOXYLATE-BINDING PROTEIN"/>
    <property type="match status" value="1"/>
</dbReference>
<evidence type="ECO:0000256" key="2">
    <source>
        <dbReference type="SAM" id="SignalP"/>
    </source>
</evidence>
<dbReference type="Pfam" id="PF03401">
    <property type="entry name" value="TctC"/>
    <property type="match status" value="1"/>
</dbReference>
<organism evidence="3 4">
    <name type="scientific">Usitatibacter rugosus</name>
    <dbReference type="NCBI Taxonomy" id="2732067"/>
    <lineage>
        <taxon>Bacteria</taxon>
        <taxon>Pseudomonadati</taxon>
        <taxon>Pseudomonadota</taxon>
        <taxon>Betaproteobacteria</taxon>
        <taxon>Nitrosomonadales</taxon>
        <taxon>Usitatibacteraceae</taxon>
        <taxon>Usitatibacter</taxon>
    </lineage>
</organism>
<dbReference type="InterPro" id="IPR005064">
    <property type="entry name" value="BUG"/>
</dbReference>
<dbReference type="AlphaFoldDB" id="A0A6M4GT50"/>
<keyword evidence="2" id="KW-0732">Signal</keyword>
<evidence type="ECO:0008006" key="5">
    <source>
        <dbReference type="Google" id="ProtNLM"/>
    </source>
</evidence>